<organism evidence="4">
    <name type="scientific">Naegleria gruberi</name>
    <name type="common">Amoeba</name>
    <dbReference type="NCBI Taxonomy" id="5762"/>
    <lineage>
        <taxon>Eukaryota</taxon>
        <taxon>Discoba</taxon>
        <taxon>Heterolobosea</taxon>
        <taxon>Tetramitia</taxon>
        <taxon>Eutetramitia</taxon>
        <taxon>Vahlkampfiidae</taxon>
        <taxon>Naegleria</taxon>
    </lineage>
</organism>
<evidence type="ECO:0000256" key="2">
    <source>
        <dbReference type="SAM" id="Phobius"/>
    </source>
</evidence>
<proteinExistence type="predicted"/>
<protein>
    <submittedName>
        <fullName evidence="3">Predicted protein</fullName>
    </submittedName>
</protein>
<evidence type="ECO:0000313" key="3">
    <source>
        <dbReference type="EMBL" id="EFC40189.1"/>
    </source>
</evidence>
<dbReference type="AlphaFoldDB" id="D2VSG7"/>
<keyword evidence="2" id="KW-0812">Transmembrane</keyword>
<feature type="region of interest" description="Disordered" evidence="1">
    <location>
        <begin position="1"/>
        <end position="37"/>
    </location>
</feature>
<feature type="transmembrane region" description="Helical" evidence="2">
    <location>
        <begin position="95"/>
        <end position="118"/>
    </location>
</feature>
<dbReference type="EMBL" id="GG738894">
    <property type="protein sequence ID" value="EFC40189.1"/>
    <property type="molecule type" value="Genomic_DNA"/>
</dbReference>
<dbReference type="VEuPathDB" id="AmoebaDB:NAEGRDRAFT_51899"/>
<accession>D2VSG7</accession>
<dbReference type="RefSeq" id="XP_002672933.1">
    <property type="nucleotide sequence ID" value="XM_002672887.1"/>
</dbReference>
<sequence length="275" mass="31213">MENSSSVTIHGRESSQQQPQYDSSINSTITCNSDDQDDTTRRNRIINIITNNKLKKLQQYKCDEYEKGKIQKTRRNYMKSQLLQKKFQLLKWKQYLILSFILFMLIHSSTHSILIVSANEISTQFLNVLTETNSNSTQSTTAVNQCDVNCILPFILVPVGLILVFCVLPICAFGIHKTISEGDWSSNCCFKVLDVLNGKNPYRSTSNASSDQLENENADNVGDRGENSRRYTEASTVEYSSTAMENYEQDSDRNTSNAAQQTEAVVYYYSSVNHV</sequence>
<evidence type="ECO:0000313" key="4">
    <source>
        <dbReference type="Proteomes" id="UP000006671"/>
    </source>
</evidence>
<dbReference type="KEGG" id="ngr:NAEGRDRAFT_51899"/>
<keyword evidence="2" id="KW-1133">Transmembrane helix</keyword>
<gene>
    <name evidence="3" type="ORF">NAEGRDRAFT_51899</name>
</gene>
<feature type="compositionally biased region" description="Polar residues" evidence="1">
    <location>
        <begin position="203"/>
        <end position="212"/>
    </location>
</feature>
<evidence type="ECO:0000256" key="1">
    <source>
        <dbReference type="SAM" id="MobiDB-lite"/>
    </source>
</evidence>
<feature type="region of interest" description="Disordered" evidence="1">
    <location>
        <begin position="203"/>
        <end position="236"/>
    </location>
</feature>
<dbReference type="InParanoid" id="D2VSG7"/>
<dbReference type="Proteomes" id="UP000006671">
    <property type="component" value="Unassembled WGS sequence"/>
</dbReference>
<keyword evidence="4" id="KW-1185">Reference proteome</keyword>
<feature type="compositionally biased region" description="Polar residues" evidence="1">
    <location>
        <begin position="1"/>
        <end position="33"/>
    </location>
</feature>
<feature type="compositionally biased region" description="Basic and acidic residues" evidence="1">
    <location>
        <begin position="221"/>
        <end position="232"/>
    </location>
</feature>
<reference evidence="3 4" key="1">
    <citation type="journal article" date="2010" name="Cell">
        <title>The genome of Naegleria gruberi illuminates early eukaryotic versatility.</title>
        <authorList>
            <person name="Fritz-Laylin L.K."/>
            <person name="Prochnik S.E."/>
            <person name="Ginger M.L."/>
            <person name="Dacks J.B."/>
            <person name="Carpenter M.L."/>
            <person name="Field M.C."/>
            <person name="Kuo A."/>
            <person name="Paredez A."/>
            <person name="Chapman J."/>
            <person name="Pham J."/>
            <person name="Shu S."/>
            <person name="Neupane R."/>
            <person name="Cipriano M."/>
            <person name="Mancuso J."/>
            <person name="Tu H."/>
            <person name="Salamov A."/>
            <person name="Lindquist E."/>
            <person name="Shapiro H."/>
            <person name="Lucas S."/>
            <person name="Grigoriev I.V."/>
            <person name="Cande W.Z."/>
            <person name="Fulton C."/>
            <person name="Rokhsar D.S."/>
            <person name="Dawson S.C."/>
        </authorList>
    </citation>
    <scope>NUCLEOTIDE SEQUENCE [LARGE SCALE GENOMIC DNA]</scope>
    <source>
        <strain evidence="3 4">NEG-M</strain>
    </source>
</reference>
<name>D2VSG7_NAEGR</name>
<dbReference type="GeneID" id="8854565"/>
<feature type="transmembrane region" description="Helical" evidence="2">
    <location>
        <begin position="151"/>
        <end position="175"/>
    </location>
</feature>
<keyword evidence="2" id="KW-0472">Membrane</keyword>